<name>A0ABV0XJR5_9TELE</name>
<sequence>MNTFFPNTNLLLREQVSRPPRLAFHCSVETLPPVLVQVNSPELPATPPSGFMGCESWVAPVDLLAASLVALMALVVWTECVRFSLTCLFTLFVSKSNTNRNLITQHHPPPAANLSLRGFPHLLRLAVPHYQHVPLEASVEAH</sequence>
<accession>A0ABV0XJR5</accession>
<organism evidence="1 2">
    <name type="scientific">Ameca splendens</name>
    <dbReference type="NCBI Taxonomy" id="208324"/>
    <lineage>
        <taxon>Eukaryota</taxon>
        <taxon>Metazoa</taxon>
        <taxon>Chordata</taxon>
        <taxon>Craniata</taxon>
        <taxon>Vertebrata</taxon>
        <taxon>Euteleostomi</taxon>
        <taxon>Actinopterygii</taxon>
        <taxon>Neopterygii</taxon>
        <taxon>Teleostei</taxon>
        <taxon>Neoteleostei</taxon>
        <taxon>Acanthomorphata</taxon>
        <taxon>Ovalentaria</taxon>
        <taxon>Atherinomorphae</taxon>
        <taxon>Cyprinodontiformes</taxon>
        <taxon>Goodeidae</taxon>
        <taxon>Ameca</taxon>
    </lineage>
</organism>
<evidence type="ECO:0000313" key="2">
    <source>
        <dbReference type="Proteomes" id="UP001469553"/>
    </source>
</evidence>
<keyword evidence="2" id="KW-1185">Reference proteome</keyword>
<reference evidence="1 2" key="1">
    <citation type="submission" date="2021-06" db="EMBL/GenBank/DDBJ databases">
        <authorList>
            <person name="Palmer J.M."/>
        </authorList>
    </citation>
    <scope>NUCLEOTIDE SEQUENCE [LARGE SCALE GENOMIC DNA]</scope>
    <source>
        <strain evidence="1 2">AS_MEX2019</strain>
        <tissue evidence="1">Muscle</tissue>
    </source>
</reference>
<evidence type="ECO:0000313" key="1">
    <source>
        <dbReference type="EMBL" id="MEQ2281656.1"/>
    </source>
</evidence>
<protein>
    <submittedName>
        <fullName evidence="1">Uncharacterized protein</fullName>
    </submittedName>
</protein>
<dbReference type="Proteomes" id="UP001469553">
    <property type="component" value="Unassembled WGS sequence"/>
</dbReference>
<dbReference type="EMBL" id="JAHRIP010004292">
    <property type="protein sequence ID" value="MEQ2281656.1"/>
    <property type="molecule type" value="Genomic_DNA"/>
</dbReference>
<gene>
    <name evidence="1" type="ORF">AMECASPLE_032713</name>
</gene>
<comment type="caution">
    <text evidence="1">The sequence shown here is derived from an EMBL/GenBank/DDBJ whole genome shotgun (WGS) entry which is preliminary data.</text>
</comment>
<proteinExistence type="predicted"/>